<dbReference type="Proteomes" id="UP001148838">
    <property type="component" value="Unassembled WGS sequence"/>
</dbReference>
<gene>
    <name evidence="1" type="ORF">ANN_05748</name>
</gene>
<name>A0ABQ8TDG7_PERAM</name>
<evidence type="ECO:0000313" key="2">
    <source>
        <dbReference type="Proteomes" id="UP001148838"/>
    </source>
</evidence>
<dbReference type="EMBL" id="JAJSOF020000011">
    <property type="protein sequence ID" value="KAJ4443959.1"/>
    <property type="molecule type" value="Genomic_DNA"/>
</dbReference>
<accession>A0ABQ8TDG7</accession>
<protein>
    <submittedName>
        <fullName evidence="1">Uncharacterized protein</fullName>
    </submittedName>
</protein>
<comment type="caution">
    <text evidence="1">The sequence shown here is derived from an EMBL/GenBank/DDBJ whole genome shotgun (WGS) entry which is preliminary data.</text>
</comment>
<keyword evidence="2" id="KW-1185">Reference proteome</keyword>
<organism evidence="1 2">
    <name type="scientific">Periplaneta americana</name>
    <name type="common">American cockroach</name>
    <name type="synonym">Blatta americana</name>
    <dbReference type="NCBI Taxonomy" id="6978"/>
    <lineage>
        <taxon>Eukaryota</taxon>
        <taxon>Metazoa</taxon>
        <taxon>Ecdysozoa</taxon>
        <taxon>Arthropoda</taxon>
        <taxon>Hexapoda</taxon>
        <taxon>Insecta</taxon>
        <taxon>Pterygota</taxon>
        <taxon>Neoptera</taxon>
        <taxon>Polyneoptera</taxon>
        <taxon>Dictyoptera</taxon>
        <taxon>Blattodea</taxon>
        <taxon>Blattoidea</taxon>
        <taxon>Blattidae</taxon>
        <taxon>Blattinae</taxon>
        <taxon>Periplaneta</taxon>
    </lineage>
</organism>
<sequence length="70" mass="7154">MAGLCEGGNEPPGSLKASDVRSVTQYCDAANYPTGGSSLIDLISSSVSLFSRDNGLGCRDLKLTNVGSLS</sequence>
<reference evidence="1 2" key="1">
    <citation type="journal article" date="2022" name="Allergy">
        <title>Genome assembly and annotation of Periplaneta americana reveal a comprehensive cockroach allergen profile.</title>
        <authorList>
            <person name="Wang L."/>
            <person name="Xiong Q."/>
            <person name="Saelim N."/>
            <person name="Wang L."/>
            <person name="Nong W."/>
            <person name="Wan A.T."/>
            <person name="Shi M."/>
            <person name="Liu X."/>
            <person name="Cao Q."/>
            <person name="Hui J.H.L."/>
            <person name="Sookrung N."/>
            <person name="Leung T.F."/>
            <person name="Tungtrongchitr A."/>
            <person name="Tsui S.K.W."/>
        </authorList>
    </citation>
    <scope>NUCLEOTIDE SEQUENCE [LARGE SCALE GENOMIC DNA]</scope>
    <source>
        <strain evidence="1">PWHHKU_190912</strain>
    </source>
</reference>
<evidence type="ECO:0000313" key="1">
    <source>
        <dbReference type="EMBL" id="KAJ4443959.1"/>
    </source>
</evidence>
<proteinExistence type="predicted"/>